<reference evidence="5 6" key="1">
    <citation type="submission" date="2021-08" db="EMBL/GenBank/DDBJ databases">
        <authorList>
            <person name="Tuo L."/>
        </authorList>
    </citation>
    <scope>NUCLEOTIDE SEQUENCE [LARGE SCALE GENOMIC DNA]</scope>
    <source>
        <strain evidence="5 6">JCM 31229</strain>
    </source>
</reference>
<organism evidence="5 6">
    <name type="scientific">Sphingomonas colocasiae</name>
    <dbReference type="NCBI Taxonomy" id="1848973"/>
    <lineage>
        <taxon>Bacteria</taxon>
        <taxon>Pseudomonadati</taxon>
        <taxon>Pseudomonadota</taxon>
        <taxon>Alphaproteobacteria</taxon>
        <taxon>Sphingomonadales</taxon>
        <taxon>Sphingomonadaceae</taxon>
        <taxon>Sphingomonas</taxon>
    </lineage>
</organism>
<evidence type="ECO:0000256" key="2">
    <source>
        <dbReference type="ARBA" id="ARBA00023125"/>
    </source>
</evidence>
<dbReference type="InterPro" id="IPR000485">
    <property type="entry name" value="AsnC-type_HTH_dom"/>
</dbReference>
<dbReference type="InterPro" id="IPR019887">
    <property type="entry name" value="Tscrpt_reg_AsnC/Lrp_C"/>
</dbReference>
<dbReference type="InterPro" id="IPR036390">
    <property type="entry name" value="WH_DNA-bd_sf"/>
</dbReference>
<evidence type="ECO:0000313" key="6">
    <source>
        <dbReference type="Proteomes" id="UP000706039"/>
    </source>
</evidence>
<dbReference type="Gene3D" id="3.30.70.920">
    <property type="match status" value="1"/>
</dbReference>
<keyword evidence="2" id="KW-0238">DNA-binding</keyword>
<feature type="domain" description="HTH asnC-type" evidence="4">
    <location>
        <begin position="5"/>
        <end position="66"/>
    </location>
</feature>
<dbReference type="InterPro" id="IPR019888">
    <property type="entry name" value="Tscrpt_reg_AsnC-like"/>
</dbReference>
<keyword evidence="3" id="KW-0804">Transcription</keyword>
<dbReference type="EMBL" id="JAINVV010000004">
    <property type="protein sequence ID" value="MBY8822873.1"/>
    <property type="molecule type" value="Genomic_DNA"/>
</dbReference>
<dbReference type="PROSITE" id="PS00519">
    <property type="entry name" value="HTH_ASNC_1"/>
    <property type="match status" value="1"/>
</dbReference>
<comment type="caution">
    <text evidence="5">The sequence shown here is derived from an EMBL/GenBank/DDBJ whole genome shotgun (WGS) entry which is preliminary data.</text>
</comment>
<proteinExistence type="predicted"/>
<dbReference type="RefSeq" id="WP_222989921.1">
    <property type="nucleotide sequence ID" value="NZ_JAINVV010000004.1"/>
</dbReference>
<keyword evidence="1" id="KW-0805">Transcription regulation</keyword>
<dbReference type="Pfam" id="PF13412">
    <property type="entry name" value="HTH_24"/>
    <property type="match status" value="1"/>
</dbReference>
<dbReference type="PANTHER" id="PTHR30154:SF34">
    <property type="entry name" value="TRANSCRIPTIONAL REGULATOR AZLB"/>
    <property type="match status" value="1"/>
</dbReference>
<dbReference type="CDD" id="cd00090">
    <property type="entry name" value="HTH_ARSR"/>
    <property type="match status" value="1"/>
</dbReference>
<dbReference type="Gene3D" id="1.10.10.10">
    <property type="entry name" value="Winged helix-like DNA-binding domain superfamily/Winged helix DNA-binding domain"/>
    <property type="match status" value="1"/>
</dbReference>
<dbReference type="SUPFAM" id="SSF46785">
    <property type="entry name" value="Winged helix' DNA-binding domain"/>
    <property type="match status" value="1"/>
</dbReference>
<evidence type="ECO:0000259" key="4">
    <source>
        <dbReference type="PROSITE" id="PS50956"/>
    </source>
</evidence>
<dbReference type="PANTHER" id="PTHR30154">
    <property type="entry name" value="LEUCINE-RESPONSIVE REGULATORY PROTEIN"/>
    <property type="match status" value="1"/>
</dbReference>
<accession>A0ABS7PNQ9</accession>
<dbReference type="Pfam" id="PF01037">
    <property type="entry name" value="AsnC_trans_reg"/>
    <property type="match status" value="1"/>
</dbReference>
<dbReference type="Proteomes" id="UP000706039">
    <property type="component" value="Unassembled WGS sequence"/>
</dbReference>
<dbReference type="SMART" id="SM00344">
    <property type="entry name" value="HTH_ASNC"/>
    <property type="match status" value="1"/>
</dbReference>
<dbReference type="InterPro" id="IPR011991">
    <property type="entry name" value="ArsR-like_HTH"/>
</dbReference>
<dbReference type="PROSITE" id="PS50956">
    <property type="entry name" value="HTH_ASNC_2"/>
    <property type="match status" value="1"/>
</dbReference>
<dbReference type="InterPro" id="IPR019885">
    <property type="entry name" value="Tscrpt_reg_HTH_AsnC-type_CS"/>
</dbReference>
<evidence type="ECO:0000256" key="1">
    <source>
        <dbReference type="ARBA" id="ARBA00023015"/>
    </source>
</evidence>
<dbReference type="SUPFAM" id="SSF54909">
    <property type="entry name" value="Dimeric alpha+beta barrel"/>
    <property type="match status" value="1"/>
</dbReference>
<keyword evidence="6" id="KW-1185">Reference proteome</keyword>
<dbReference type="PRINTS" id="PR00033">
    <property type="entry name" value="HTHASNC"/>
</dbReference>
<dbReference type="InterPro" id="IPR036388">
    <property type="entry name" value="WH-like_DNA-bd_sf"/>
</dbReference>
<sequence>MRSKLDRFDRHILDIVQRDGELTADAIGDQVGLSESATSRRLRRLKADGVIAATVAVVDPAAAGRPTFFIVALEVERERPELLARLRRWFAGEDQVQQVYYVTGSADFVLIVTAPDVDSYDALMARMIADNPNVRRFTTNVVLGLGKRGLFVPVRGDAE</sequence>
<dbReference type="InterPro" id="IPR011008">
    <property type="entry name" value="Dimeric_a/b-barrel"/>
</dbReference>
<evidence type="ECO:0000313" key="5">
    <source>
        <dbReference type="EMBL" id="MBY8822873.1"/>
    </source>
</evidence>
<protein>
    <submittedName>
        <fullName evidence="5">Lrp/AsnC family transcriptional regulator</fullName>
    </submittedName>
</protein>
<gene>
    <name evidence="5" type="ORF">K7G82_11250</name>
</gene>
<name>A0ABS7PNQ9_9SPHN</name>
<evidence type="ECO:0000256" key="3">
    <source>
        <dbReference type="ARBA" id="ARBA00023163"/>
    </source>
</evidence>